<comment type="caution">
    <text evidence="2">The sequence shown here is derived from an EMBL/GenBank/DDBJ whole genome shotgun (WGS) entry which is preliminary data.</text>
</comment>
<feature type="compositionally biased region" description="Basic and acidic residues" evidence="1">
    <location>
        <begin position="60"/>
        <end position="70"/>
    </location>
</feature>
<dbReference type="AlphaFoldDB" id="A0AAW6LP01"/>
<dbReference type="Proteomes" id="UP001217325">
    <property type="component" value="Unassembled WGS sequence"/>
</dbReference>
<evidence type="ECO:0000256" key="1">
    <source>
        <dbReference type="SAM" id="MobiDB-lite"/>
    </source>
</evidence>
<evidence type="ECO:0000313" key="3">
    <source>
        <dbReference type="Proteomes" id="UP001217325"/>
    </source>
</evidence>
<sequence length="70" mass="7826">MKHSPLHPRVSVIVTRAAYADSPDKVIRVDDTQSTEDVLARYYPGATIDDRGGFDTPDGDSYHYDRALTE</sequence>
<protein>
    <submittedName>
        <fullName evidence="2">Uncharacterized protein</fullName>
    </submittedName>
</protein>
<organism evidence="2 3">
    <name type="scientific">Rhodococcus qingshengii</name>
    <dbReference type="NCBI Taxonomy" id="334542"/>
    <lineage>
        <taxon>Bacteria</taxon>
        <taxon>Bacillati</taxon>
        <taxon>Actinomycetota</taxon>
        <taxon>Actinomycetes</taxon>
        <taxon>Mycobacteriales</taxon>
        <taxon>Nocardiaceae</taxon>
        <taxon>Rhodococcus</taxon>
        <taxon>Rhodococcus erythropolis group</taxon>
    </lineage>
</organism>
<feature type="region of interest" description="Disordered" evidence="1">
    <location>
        <begin position="49"/>
        <end position="70"/>
    </location>
</feature>
<name>A0AAW6LP01_RHOSG</name>
<evidence type="ECO:0000313" key="2">
    <source>
        <dbReference type="EMBL" id="MDE8648918.1"/>
    </source>
</evidence>
<gene>
    <name evidence="2" type="ORF">PXH69_28505</name>
</gene>
<dbReference type="EMBL" id="JARDXE010000023">
    <property type="protein sequence ID" value="MDE8648918.1"/>
    <property type="molecule type" value="Genomic_DNA"/>
</dbReference>
<proteinExistence type="predicted"/>
<reference evidence="2" key="1">
    <citation type="submission" date="2023-02" db="EMBL/GenBank/DDBJ databases">
        <title>A novel hydrolase synthesized by Rhodococcus erythropolis HQ is responsible for the detoxification of Zearalenone.</title>
        <authorList>
            <person name="Hu J."/>
            <person name="Xu J."/>
        </authorList>
    </citation>
    <scope>NUCLEOTIDE SEQUENCE</scope>
    <source>
        <strain evidence="2">HQ</strain>
    </source>
</reference>
<accession>A0AAW6LP01</accession>
<dbReference type="RefSeq" id="WP_260646922.1">
    <property type="nucleotide sequence ID" value="NZ_JAOBTA010000009.1"/>
</dbReference>